<dbReference type="CDD" id="cd00041">
    <property type="entry name" value="CUB"/>
    <property type="match status" value="1"/>
</dbReference>
<evidence type="ECO:0000256" key="3">
    <source>
        <dbReference type="PROSITE-ProRule" id="PRU00059"/>
    </source>
</evidence>
<proteinExistence type="predicted"/>
<comment type="caution">
    <text evidence="6">The sequence shown here is derived from an EMBL/GenBank/DDBJ whole genome shotgun (WGS) entry which is preliminary data.</text>
</comment>
<keyword evidence="7" id="KW-1185">Reference proteome</keyword>
<name>A0AAD3N670_LATJO</name>
<keyword evidence="1" id="KW-0677">Repeat</keyword>
<accession>A0AAD3N670</accession>
<evidence type="ECO:0000313" key="7">
    <source>
        <dbReference type="Proteomes" id="UP001279410"/>
    </source>
</evidence>
<dbReference type="InterPro" id="IPR035914">
    <property type="entry name" value="Sperma_CUB_dom_sf"/>
</dbReference>
<dbReference type="PROSITE" id="PS01180">
    <property type="entry name" value="CUB"/>
    <property type="match status" value="1"/>
</dbReference>
<dbReference type="PANTHER" id="PTHR24251">
    <property type="entry name" value="OVOCHYMASE-RELATED"/>
    <property type="match status" value="1"/>
</dbReference>
<dbReference type="SMART" id="SM00042">
    <property type="entry name" value="CUB"/>
    <property type="match status" value="1"/>
</dbReference>
<evidence type="ECO:0000256" key="4">
    <source>
        <dbReference type="SAM" id="MobiDB-lite"/>
    </source>
</evidence>
<evidence type="ECO:0000259" key="5">
    <source>
        <dbReference type="PROSITE" id="PS01180"/>
    </source>
</evidence>
<dbReference type="Proteomes" id="UP001279410">
    <property type="component" value="Unassembled WGS sequence"/>
</dbReference>
<dbReference type="EMBL" id="BRZM01000081">
    <property type="protein sequence ID" value="GLD65601.1"/>
    <property type="molecule type" value="Genomic_DNA"/>
</dbReference>
<protein>
    <submittedName>
        <fullName evidence="6">Ovochymase-2-like isoform X3</fullName>
    </submittedName>
</protein>
<evidence type="ECO:0000313" key="6">
    <source>
        <dbReference type="EMBL" id="GLD65601.1"/>
    </source>
</evidence>
<dbReference type="AlphaFoldDB" id="A0AAD3N670"/>
<evidence type="ECO:0000256" key="2">
    <source>
        <dbReference type="ARBA" id="ARBA00023157"/>
    </source>
</evidence>
<feature type="compositionally biased region" description="Polar residues" evidence="4">
    <location>
        <begin position="104"/>
        <end position="117"/>
    </location>
</feature>
<feature type="region of interest" description="Disordered" evidence="4">
    <location>
        <begin position="96"/>
        <end position="146"/>
    </location>
</feature>
<comment type="caution">
    <text evidence="3">Lacks conserved residue(s) required for the propagation of feature annotation.</text>
</comment>
<dbReference type="Pfam" id="PF00431">
    <property type="entry name" value="CUB"/>
    <property type="match status" value="1"/>
</dbReference>
<keyword evidence="2" id="KW-1015">Disulfide bond</keyword>
<feature type="compositionally biased region" description="Basic and acidic residues" evidence="4">
    <location>
        <begin position="118"/>
        <end position="131"/>
    </location>
</feature>
<dbReference type="SUPFAM" id="SSF49854">
    <property type="entry name" value="Spermadhesin, CUB domain"/>
    <property type="match status" value="1"/>
</dbReference>
<evidence type="ECO:0000256" key="1">
    <source>
        <dbReference type="ARBA" id="ARBA00022737"/>
    </source>
</evidence>
<organism evidence="6 7">
    <name type="scientific">Lates japonicus</name>
    <name type="common">Japanese lates</name>
    <dbReference type="NCBI Taxonomy" id="270547"/>
    <lineage>
        <taxon>Eukaryota</taxon>
        <taxon>Metazoa</taxon>
        <taxon>Chordata</taxon>
        <taxon>Craniata</taxon>
        <taxon>Vertebrata</taxon>
        <taxon>Euteleostomi</taxon>
        <taxon>Actinopterygii</taxon>
        <taxon>Neopterygii</taxon>
        <taxon>Teleostei</taxon>
        <taxon>Neoteleostei</taxon>
        <taxon>Acanthomorphata</taxon>
        <taxon>Carangaria</taxon>
        <taxon>Carangaria incertae sedis</taxon>
        <taxon>Centropomidae</taxon>
        <taxon>Lates</taxon>
    </lineage>
</organism>
<gene>
    <name evidence="6" type="ORF">AKAME5_001705600</name>
</gene>
<reference evidence="6" key="1">
    <citation type="submission" date="2022-08" db="EMBL/GenBank/DDBJ databases">
        <title>Genome sequencing of akame (Lates japonicus).</title>
        <authorList>
            <person name="Hashiguchi Y."/>
            <person name="Takahashi H."/>
        </authorList>
    </citation>
    <scope>NUCLEOTIDE SEQUENCE</scope>
    <source>
        <strain evidence="6">Kochi</strain>
    </source>
</reference>
<sequence length="146" mass="16070">MQRMNPAAGCGTIVLVEDQTVVHSPNYPQSYSNDCVLRWVIYAPQGHVVKLDLVDIELEESDRCLYDSLTVLGDVEQTEEIGTLFVVNLSSAQQVNSDVADADMQQSSSRTLSNYSDVDQKTPDLRLHMDMGSDDEDHSGESSGTV</sequence>
<dbReference type="Gene3D" id="2.60.120.290">
    <property type="entry name" value="Spermadhesin, CUB domain"/>
    <property type="match status" value="1"/>
</dbReference>
<dbReference type="InterPro" id="IPR000859">
    <property type="entry name" value="CUB_dom"/>
</dbReference>
<feature type="domain" description="CUB" evidence="5">
    <location>
        <begin position="10"/>
        <end position="84"/>
    </location>
</feature>